<dbReference type="EMBL" id="GBRH01229960">
    <property type="protein sequence ID" value="JAD67935.1"/>
    <property type="molecule type" value="Transcribed_RNA"/>
</dbReference>
<protein>
    <submittedName>
        <fullName evidence="1">Uncharacterized protein</fullName>
    </submittedName>
</protein>
<sequence length="17" mass="1673">MCLLPLLGVAVEASVAS</sequence>
<name>A0A0A9C3G4_ARUDO</name>
<organism evidence="1">
    <name type="scientific">Arundo donax</name>
    <name type="common">Giant reed</name>
    <name type="synonym">Donax arundinaceus</name>
    <dbReference type="NCBI Taxonomy" id="35708"/>
    <lineage>
        <taxon>Eukaryota</taxon>
        <taxon>Viridiplantae</taxon>
        <taxon>Streptophyta</taxon>
        <taxon>Embryophyta</taxon>
        <taxon>Tracheophyta</taxon>
        <taxon>Spermatophyta</taxon>
        <taxon>Magnoliopsida</taxon>
        <taxon>Liliopsida</taxon>
        <taxon>Poales</taxon>
        <taxon>Poaceae</taxon>
        <taxon>PACMAD clade</taxon>
        <taxon>Arundinoideae</taxon>
        <taxon>Arundineae</taxon>
        <taxon>Arundo</taxon>
    </lineage>
</organism>
<dbReference type="AlphaFoldDB" id="A0A0A9C3G4"/>
<reference evidence="1" key="2">
    <citation type="journal article" date="2015" name="Data Brief">
        <title>Shoot transcriptome of the giant reed, Arundo donax.</title>
        <authorList>
            <person name="Barrero R.A."/>
            <person name="Guerrero F.D."/>
            <person name="Moolhuijzen P."/>
            <person name="Goolsby J.A."/>
            <person name="Tidwell J."/>
            <person name="Bellgard S.E."/>
            <person name="Bellgard M.I."/>
        </authorList>
    </citation>
    <scope>NUCLEOTIDE SEQUENCE</scope>
    <source>
        <tissue evidence="1">Shoot tissue taken approximately 20 cm above the soil surface</tissue>
    </source>
</reference>
<accession>A0A0A9C3G4</accession>
<proteinExistence type="predicted"/>
<evidence type="ECO:0000313" key="1">
    <source>
        <dbReference type="EMBL" id="JAD67935.1"/>
    </source>
</evidence>
<reference evidence="1" key="1">
    <citation type="submission" date="2014-09" db="EMBL/GenBank/DDBJ databases">
        <authorList>
            <person name="Magalhaes I.L.F."/>
            <person name="Oliveira U."/>
            <person name="Santos F.R."/>
            <person name="Vidigal T.H.D.A."/>
            <person name="Brescovit A.D."/>
            <person name="Santos A.J."/>
        </authorList>
    </citation>
    <scope>NUCLEOTIDE SEQUENCE</scope>
    <source>
        <tissue evidence="1">Shoot tissue taken approximately 20 cm above the soil surface</tissue>
    </source>
</reference>